<dbReference type="CDD" id="cd00082">
    <property type="entry name" value="HisKA"/>
    <property type="match status" value="1"/>
</dbReference>
<dbReference type="PROSITE" id="PS50109">
    <property type="entry name" value="HIS_KIN"/>
    <property type="match status" value="1"/>
</dbReference>
<dbReference type="GO" id="GO:0000155">
    <property type="term" value="F:phosphorelay sensor kinase activity"/>
    <property type="evidence" value="ECO:0007669"/>
    <property type="project" value="InterPro"/>
</dbReference>
<evidence type="ECO:0000256" key="9">
    <source>
        <dbReference type="ARBA" id="ARBA00070616"/>
    </source>
</evidence>
<dbReference type="Gene3D" id="3.30.565.10">
    <property type="entry name" value="Histidine kinase-like ATPase, C-terminal domain"/>
    <property type="match status" value="1"/>
</dbReference>
<evidence type="ECO:0000256" key="7">
    <source>
        <dbReference type="ARBA" id="ARBA00022840"/>
    </source>
</evidence>
<dbReference type="Pfam" id="PF02518">
    <property type="entry name" value="HATPase_c"/>
    <property type="match status" value="1"/>
</dbReference>
<evidence type="ECO:0000256" key="1">
    <source>
        <dbReference type="ARBA" id="ARBA00000085"/>
    </source>
</evidence>
<dbReference type="InterPro" id="IPR003594">
    <property type="entry name" value="HATPase_dom"/>
</dbReference>
<feature type="domain" description="PAC" evidence="12">
    <location>
        <begin position="102"/>
        <end position="152"/>
    </location>
</feature>
<dbReference type="PROSITE" id="PS50113">
    <property type="entry name" value="PAC"/>
    <property type="match status" value="1"/>
</dbReference>
<dbReference type="SMART" id="SM00388">
    <property type="entry name" value="HisKA"/>
    <property type="match status" value="1"/>
</dbReference>
<evidence type="ECO:0000256" key="8">
    <source>
        <dbReference type="ARBA" id="ARBA00059827"/>
    </source>
</evidence>
<evidence type="ECO:0000256" key="4">
    <source>
        <dbReference type="ARBA" id="ARBA00022679"/>
    </source>
</evidence>
<evidence type="ECO:0000259" key="12">
    <source>
        <dbReference type="PROSITE" id="PS50113"/>
    </source>
</evidence>
<dbReference type="FunFam" id="3.30.450.20:FF:000060">
    <property type="entry name" value="Sensor protein FixL"/>
    <property type="match status" value="1"/>
</dbReference>
<dbReference type="InterPro" id="IPR013767">
    <property type="entry name" value="PAS_fold"/>
</dbReference>
<keyword evidence="4" id="KW-0808">Transferase</keyword>
<dbReference type="Pfam" id="PF00989">
    <property type="entry name" value="PAS"/>
    <property type="match status" value="1"/>
</dbReference>
<dbReference type="InterPro" id="IPR052162">
    <property type="entry name" value="Sensor_kinase/Photoreceptor"/>
</dbReference>
<dbReference type="SUPFAM" id="SSF55874">
    <property type="entry name" value="ATPase domain of HSP90 chaperone/DNA topoisomerase II/histidine kinase"/>
    <property type="match status" value="1"/>
</dbReference>
<comment type="catalytic activity">
    <reaction evidence="1">
        <text>ATP + protein L-histidine = ADP + protein N-phospho-L-histidine.</text>
        <dbReference type="EC" id="2.7.13.3"/>
    </reaction>
</comment>
<feature type="domain" description="PAS" evidence="11">
    <location>
        <begin position="25"/>
        <end position="95"/>
    </location>
</feature>
<dbReference type="FunFam" id="3.30.565.10:FF:000006">
    <property type="entry name" value="Sensor histidine kinase WalK"/>
    <property type="match status" value="1"/>
</dbReference>
<dbReference type="InterPro" id="IPR000700">
    <property type="entry name" value="PAS-assoc_C"/>
</dbReference>
<dbReference type="PROSITE" id="PS50112">
    <property type="entry name" value="PAS"/>
    <property type="match status" value="1"/>
</dbReference>
<name>A0A4Y6PMI2_PERCE</name>
<evidence type="ECO:0000313" key="14">
    <source>
        <dbReference type="Proteomes" id="UP000315995"/>
    </source>
</evidence>
<feature type="domain" description="Histidine kinase" evidence="10">
    <location>
        <begin position="170"/>
        <end position="384"/>
    </location>
</feature>
<dbReference type="AlphaFoldDB" id="A0A4Y6PMI2"/>
<dbReference type="Gene3D" id="1.10.287.130">
    <property type="match status" value="1"/>
</dbReference>
<keyword evidence="7" id="KW-0067">ATP-binding</keyword>
<dbReference type="PANTHER" id="PTHR43304">
    <property type="entry name" value="PHYTOCHROME-LIKE PROTEIN CPH1"/>
    <property type="match status" value="1"/>
</dbReference>
<evidence type="ECO:0000256" key="2">
    <source>
        <dbReference type="ARBA" id="ARBA00012438"/>
    </source>
</evidence>
<dbReference type="SUPFAM" id="SSF55785">
    <property type="entry name" value="PYP-like sensor domain (PAS domain)"/>
    <property type="match status" value="1"/>
</dbReference>
<dbReference type="EC" id="2.7.13.3" evidence="2"/>
<organism evidence="13 14">
    <name type="scientific">Persicimonas caeni</name>
    <dbReference type="NCBI Taxonomy" id="2292766"/>
    <lineage>
        <taxon>Bacteria</taxon>
        <taxon>Deltaproteobacteria</taxon>
        <taxon>Bradymonadales</taxon>
        <taxon>Bradymonadaceae</taxon>
        <taxon>Persicimonas</taxon>
    </lineage>
</organism>
<accession>A0A5B8XYH6</accession>
<dbReference type="CDD" id="cd00130">
    <property type="entry name" value="PAS"/>
    <property type="match status" value="1"/>
</dbReference>
<dbReference type="InterPro" id="IPR003661">
    <property type="entry name" value="HisK_dim/P_dom"/>
</dbReference>
<comment type="function">
    <text evidence="8">Putative oxygen sensor; modulates the activity of FixJ, a transcriptional activator of nitrogen fixation fixK gene. FixL probably acts as a kinase that phosphorylates FixJ.</text>
</comment>
<dbReference type="PRINTS" id="PR00344">
    <property type="entry name" value="BCTRLSENSOR"/>
</dbReference>
<sequence>MNDQPKNARNCPAPEATNANDTAYAAAHLEAIFESVVDGVITIDSCGYIHSFNPAAEGIFGYAADEVVGEKINMLMPQPFRREHDAYMERYQETGEKRIIGIGREVKGLRKDGSVFPLDLAVSEFWVGDNRFYSGIVRDITDRREARKERERLIQELGQKNAELERFTYTVSHDLKSPLITIKGFLGMLEQDMKAGNYDRMSSDMVRIANAADKMKELLDEVLELSRIGRVVNPSEWVDLEELASEVATLLSGPIEQNGVTVEISPELPTVYGDRIRLQEVLQNLIENAIKFMGDQDEPKIVIDSYRDEDEVVCCVQDNGIGISPDYLKKVFGLFEQLDPTKQGTGVGLALVHRIIEVHGGRIWVESAGIDEGSRFCFTFPPDKTRA</sequence>
<dbReference type="NCBIfam" id="TIGR00229">
    <property type="entry name" value="sensory_box"/>
    <property type="match status" value="1"/>
</dbReference>
<dbReference type="SUPFAM" id="SSF47384">
    <property type="entry name" value="Homodimeric domain of signal transducing histidine kinase"/>
    <property type="match status" value="1"/>
</dbReference>
<gene>
    <name evidence="13" type="ORF">FIV42_01860</name>
</gene>
<dbReference type="EMBL" id="CP041186">
    <property type="protein sequence ID" value="QDG49524.1"/>
    <property type="molecule type" value="Genomic_DNA"/>
</dbReference>
<dbReference type="OrthoDB" id="5342753at2"/>
<dbReference type="RefSeq" id="WP_141196021.1">
    <property type="nucleotide sequence ID" value="NZ_CP041186.1"/>
</dbReference>
<dbReference type="InterPro" id="IPR000014">
    <property type="entry name" value="PAS"/>
</dbReference>
<keyword evidence="6" id="KW-0418">Kinase</keyword>
<evidence type="ECO:0000313" key="13">
    <source>
        <dbReference type="EMBL" id="QDG49524.1"/>
    </source>
</evidence>
<dbReference type="InterPro" id="IPR005467">
    <property type="entry name" value="His_kinase_dom"/>
</dbReference>
<protein>
    <recommendedName>
        <fullName evidence="9">Sensor protein FixL</fullName>
        <ecNumber evidence="2">2.7.13.3</ecNumber>
    </recommendedName>
</protein>
<dbReference type="PANTHER" id="PTHR43304:SF1">
    <property type="entry name" value="PAC DOMAIN-CONTAINING PROTEIN"/>
    <property type="match status" value="1"/>
</dbReference>
<evidence type="ECO:0000259" key="11">
    <source>
        <dbReference type="PROSITE" id="PS50112"/>
    </source>
</evidence>
<dbReference type="Pfam" id="PF00512">
    <property type="entry name" value="HisKA"/>
    <property type="match status" value="1"/>
</dbReference>
<accession>A0A4Y6PMI2</accession>
<dbReference type="Gene3D" id="3.30.450.20">
    <property type="entry name" value="PAS domain"/>
    <property type="match status" value="1"/>
</dbReference>
<evidence type="ECO:0000256" key="5">
    <source>
        <dbReference type="ARBA" id="ARBA00022741"/>
    </source>
</evidence>
<proteinExistence type="predicted"/>
<evidence type="ECO:0000256" key="3">
    <source>
        <dbReference type="ARBA" id="ARBA00022553"/>
    </source>
</evidence>
<dbReference type="InterPro" id="IPR036890">
    <property type="entry name" value="HATPase_C_sf"/>
</dbReference>
<keyword evidence="3" id="KW-0597">Phosphoprotein</keyword>
<dbReference type="Proteomes" id="UP000315995">
    <property type="component" value="Chromosome"/>
</dbReference>
<dbReference type="InterPro" id="IPR036097">
    <property type="entry name" value="HisK_dim/P_sf"/>
</dbReference>
<dbReference type="SMART" id="SM00091">
    <property type="entry name" value="PAS"/>
    <property type="match status" value="1"/>
</dbReference>
<dbReference type="SMART" id="SM00387">
    <property type="entry name" value="HATPase_c"/>
    <property type="match status" value="1"/>
</dbReference>
<reference evidence="13 14" key="1">
    <citation type="submission" date="2019-06" db="EMBL/GenBank/DDBJ databases">
        <title>Persicimonas caeni gen. nov., sp. nov., a predatory bacterium isolated from solar saltern.</title>
        <authorList>
            <person name="Wang S."/>
        </authorList>
    </citation>
    <scope>NUCLEOTIDE SEQUENCE [LARGE SCALE GENOMIC DNA]</scope>
    <source>
        <strain evidence="13 14">YN101</strain>
    </source>
</reference>
<evidence type="ECO:0000259" key="10">
    <source>
        <dbReference type="PROSITE" id="PS50109"/>
    </source>
</evidence>
<dbReference type="InterPro" id="IPR035965">
    <property type="entry name" value="PAS-like_dom_sf"/>
</dbReference>
<dbReference type="GO" id="GO:0006355">
    <property type="term" value="P:regulation of DNA-templated transcription"/>
    <property type="evidence" value="ECO:0007669"/>
    <property type="project" value="InterPro"/>
</dbReference>
<keyword evidence="5" id="KW-0547">Nucleotide-binding</keyword>
<evidence type="ECO:0000256" key="6">
    <source>
        <dbReference type="ARBA" id="ARBA00022777"/>
    </source>
</evidence>
<dbReference type="InterPro" id="IPR004358">
    <property type="entry name" value="Sig_transdc_His_kin-like_C"/>
</dbReference>
<dbReference type="GO" id="GO:0005524">
    <property type="term" value="F:ATP binding"/>
    <property type="evidence" value="ECO:0007669"/>
    <property type="project" value="UniProtKB-KW"/>
</dbReference>
<keyword evidence="14" id="KW-1185">Reference proteome</keyword>